<dbReference type="CDD" id="cd01392">
    <property type="entry name" value="HTH_LacI"/>
    <property type="match status" value="1"/>
</dbReference>
<dbReference type="Proteomes" id="UP000823615">
    <property type="component" value="Unassembled WGS sequence"/>
</dbReference>
<protein>
    <submittedName>
        <fullName evidence="5">LacI family DNA-binding transcriptional regulator</fullName>
    </submittedName>
</protein>
<comment type="caution">
    <text evidence="5">The sequence shown here is derived from an EMBL/GenBank/DDBJ whole genome shotgun (WGS) entry which is preliminary data.</text>
</comment>
<keyword evidence="2 5" id="KW-0238">DNA-binding</keyword>
<dbReference type="PANTHER" id="PTHR30146:SF109">
    <property type="entry name" value="HTH-TYPE TRANSCRIPTIONAL REGULATOR GALS"/>
    <property type="match status" value="1"/>
</dbReference>
<gene>
    <name evidence="5" type="ORF">IAA97_06605</name>
</gene>
<dbReference type="GO" id="GO:0000976">
    <property type="term" value="F:transcription cis-regulatory region binding"/>
    <property type="evidence" value="ECO:0007669"/>
    <property type="project" value="TreeGrafter"/>
</dbReference>
<accession>A0A9D9E0V6</accession>
<evidence type="ECO:0000256" key="2">
    <source>
        <dbReference type="ARBA" id="ARBA00023125"/>
    </source>
</evidence>
<keyword evidence="3" id="KW-0804">Transcription</keyword>
<dbReference type="PROSITE" id="PS50932">
    <property type="entry name" value="HTH_LACI_2"/>
    <property type="match status" value="1"/>
</dbReference>
<dbReference type="InterPro" id="IPR028082">
    <property type="entry name" value="Peripla_BP_I"/>
</dbReference>
<dbReference type="InterPro" id="IPR010982">
    <property type="entry name" value="Lambda_DNA-bd_dom_sf"/>
</dbReference>
<dbReference type="InterPro" id="IPR046335">
    <property type="entry name" value="LacI/GalR-like_sensor"/>
</dbReference>
<sequence length="331" mass="36348">MSITMKELAAMAGVSCATVSKVLNRTDHHISKAKTEEILALAKKYDYTPNVIAKALKVRNTRTIGFMIPDIRNPFFPGIVRGIEDEAMQNGYSLIISDTDNDPAIEADCFQMLQKRMVSGIIFTRSLSTDTVSELLELDVPVVLVDRMIDSLRKADVGQIFINLHDAFFAATGFLISRSNGPVAFICADEGSEKPRFNGYCDALSSASVQFDPSFVYIGQYDIETGADGVEKLLSSGRKFGGLMCGNDLIAIGAMNKLREMGFSVPGDVKVVGCDDIEFSALMSPSLTTLRQPTYEYGRQAARMLIDNIEGRAPLSSRELDYTLVIRESCR</sequence>
<dbReference type="EMBL" id="JADIMT010000075">
    <property type="protein sequence ID" value="MBO8436632.1"/>
    <property type="molecule type" value="Genomic_DNA"/>
</dbReference>
<proteinExistence type="predicted"/>
<dbReference type="GO" id="GO:0003700">
    <property type="term" value="F:DNA-binding transcription factor activity"/>
    <property type="evidence" value="ECO:0007669"/>
    <property type="project" value="TreeGrafter"/>
</dbReference>
<dbReference type="SUPFAM" id="SSF53822">
    <property type="entry name" value="Periplasmic binding protein-like I"/>
    <property type="match status" value="1"/>
</dbReference>
<reference evidence="5" key="2">
    <citation type="journal article" date="2021" name="PeerJ">
        <title>Extensive microbial diversity within the chicken gut microbiome revealed by metagenomics and culture.</title>
        <authorList>
            <person name="Gilroy R."/>
            <person name="Ravi A."/>
            <person name="Getino M."/>
            <person name="Pursley I."/>
            <person name="Horton D.L."/>
            <person name="Alikhan N.F."/>
            <person name="Baker D."/>
            <person name="Gharbi K."/>
            <person name="Hall N."/>
            <person name="Watson M."/>
            <person name="Adriaenssens E.M."/>
            <person name="Foster-Nyarko E."/>
            <person name="Jarju S."/>
            <person name="Secka A."/>
            <person name="Antonio M."/>
            <person name="Oren A."/>
            <person name="Chaudhuri R.R."/>
            <person name="La Ragione R."/>
            <person name="Hildebrand F."/>
            <person name="Pallen M.J."/>
        </authorList>
    </citation>
    <scope>NUCLEOTIDE SEQUENCE</scope>
    <source>
        <strain evidence="5">7293</strain>
    </source>
</reference>
<organism evidence="5 6">
    <name type="scientific">Candidatus Ornithospirochaeta stercoripullorum</name>
    <dbReference type="NCBI Taxonomy" id="2840899"/>
    <lineage>
        <taxon>Bacteria</taxon>
        <taxon>Pseudomonadati</taxon>
        <taxon>Spirochaetota</taxon>
        <taxon>Spirochaetia</taxon>
        <taxon>Spirochaetales</taxon>
        <taxon>Spirochaetaceae</taxon>
        <taxon>Spirochaetaceae incertae sedis</taxon>
        <taxon>Candidatus Ornithospirochaeta</taxon>
    </lineage>
</organism>
<dbReference type="SMART" id="SM00354">
    <property type="entry name" value="HTH_LACI"/>
    <property type="match status" value="1"/>
</dbReference>
<evidence type="ECO:0000313" key="5">
    <source>
        <dbReference type="EMBL" id="MBO8436632.1"/>
    </source>
</evidence>
<dbReference type="PROSITE" id="PS00356">
    <property type="entry name" value="HTH_LACI_1"/>
    <property type="match status" value="1"/>
</dbReference>
<evidence type="ECO:0000256" key="1">
    <source>
        <dbReference type="ARBA" id="ARBA00023015"/>
    </source>
</evidence>
<evidence type="ECO:0000313" key="6">
    <source>
        <dbReference type="Proteomes" id="UP000823615"/>
    </source>
</evidence>
<evidence type="ECO:0000256" key="3">
    <source>
        <dbReference type="ARBA" id="ARBA00023163"/>
    </source>
</evidence>
<dbReference type="PANTHER" id="PTHR30146">
    <property type="entry name" value="LACI-RELATED TRANSCRIPTIONAL REPRESSOR"/>
    <property type="match status" value="1"/>
</dbReference>
<dbReference type="CDD" id="cd06267">
    <property type="entry name" value="PBP1_LacI_sugar_binding-like"/>
    <property type="match status" value="1"/>
</dbReference>
<dbReference type="Gene3D" id="1.10.260.40">
    <property type="entry name" value="lambda repressor-like DNA-binding domains"/>
    <property type="match status" value="1"/>
</dbReference>
<dbReference type="SUPFAM" id="SSF47413">
    <property type="entry name" value="lambda repressor-like DNA-binding domains"/>
    <property type="match status" value="1"/>
</dbReference>
<name>A0A9D9E0V6_9SPIO</name>
<dbReference type="Gene3D" id="3.40.50.2300">
    <property type="match status" value="2"/>
</dbReference>
<dbReference type="InterPro" id="IPR000843">
    <property type="entry name" value="HTH_LacI"/>
</dbReference>
<evidence type="ECO:0000259" key="4">
    <source>
        <dbReference type="PROSITE" id="PS50932"/>
    </source>
</evidence>
<keyword evidence="1" id="KW-0805">Transcription regulation</keyword>
<reference evidence="5" key="1">
    <citation type="submission" date="2020-10" db="EMBL/GenBank/DDBJ databases">
        <authorList>
            <person name="Gilroy R."/>
        </authorList>
    </citation>
    <scope>NUCLEOTIDE SEQUENCE</scope>
    <source>
        <strain evidence="5">7293</strain>
    </source>
</reference>
<dbReference type="AlphaFoldDB" id="A0A9D9E0V6"/>
<dbReference type="Pfam" id="PF13377">
    <property type="entry name" value="Peripla_BP_3"/>
    <property type="match status" value="1"/>
</dbReference>
<feature type="domain" description="HTH lacI-type" evidence="4">
    <location>
        <begin position="3"/>
        <end position="58"/>
    </location>
</feature>
<dbReference type="Pfam" id="PF00356">
    <property type="entry name" value="LacI"/>
    <property type="match status" value="1"/>
</dbReference>